<comment type="caution">
    <text evidence="1">The sequence shown here is derived from an EMBL/GenBank/DDBJ whole genome shotgun (WGS) entry which is preliminary data.</text>
</comment>
<gene>
    <name evidence="1" type="ORF">CTheo_4098</name>
</gene>
<evidence type="ECO:0000313" key="2">
    <source>
        <dbReference type="Proteomes" id="UP000383932"/>
    </source>
</evidence>
<dbReference type="PANTHER" id="PTHR38846:SF1">
    <property type="entry name" value="C3H1-TYPE DOMAIN-CONTAINING PROTEIN"/>
    <property type="match status" value="1"/>
</dbReference>
<protein>
    <submittedName>
        <fullName evidence="1">Uncharacterized protein</fullName>
    </submittedName>
</protein>
<evidence type="ECO:0000313" key="1">
    <source>
        <dbReference type="EMBL" id="KAB5592451.1"/>
    </source>
</evidence>
<organism evidence="1 2">
    <name type="scientific">Ceratobasidium theobromae</name>
    <dbReference type="NCBI Taxonomy" id="1582974"/>
    <lineage>
        <taxon>Eukaryota</taxon>
        <taxon>Fungi</taxon>
        <taxon>Dikarya</taxon>
        <taxon>Basidiomycota</taxon>
        <taxon>Agaricomycotina</taxon>
        <taxon>Agaricomycetes</taxon>
        <taxon>Cantharellales</taxon>
        <taxon>Ceratobasidiaceae</taxon>
        <taxon>Ceratobasidium</taxon>
    </lineage>
</organism>
<reference evidence="1 2" key="1">
    <citation type="journal article" date="2019" name="Fungal Biol. Biotechnol.">
        <title>Draft genome sequence of fastidious pathogen Ceratobasidium theobromae, which causes vascular-streak dieback in Theobroma cacao.</title>
        <authorList>
            <person name="Ali S.S."/>
            <person name="Asman A."/>
            <person name="Shao J."/>
            <person name="Firmansyah A.P."/>
            <person name="Susilo A.W."/>
            <person name="Rosmana A."/>
            <person name="McMahon P."/>
            <person name="Junaid M."/>
            <person name="Guest D."/>
            <person name="Kheng T.Y."/>
            <person name="Meinhardt L.W."/>
            <person name="Bailey B.A."/>
        </authorList>
    </citation>
    <scope>NUCLEOTIDE SEQUENCE [LARGE SCALE GENOMIC DNA]</scope>
    <source>
        <strain evidence="1 2">CT2</strain>
    </source>
</reference>
<proteinExistence type="predicted"/>
<dbReference type="EMBL" id="SSOP01000064">
    <property type="protein sequence ID" value="KAB5592451.1"/>
    <property type="molecule type" value="Genomic_DNA"/>
</dbReference>
<accession>A0A5N5QLR8</accession>
<dbReference type="OrthoDB" id="6105938at2759"/>
<sequence length="266" mass="30636">MYRVVSRSPGRIVSTGFRGYVLRAPTSTPCARPVTLQPTLVRTPFTFLVRDGDAVRTSTSSRPQNKLRVHATKFRSKEARVKQIPSTRPRDQRPITHLRSHFISFFAKYPEFGYDPRKPYMEEFHRMMKQFGWEPSKDPEFEAAREGIDVASVCQFNDLFGTDENDIDAWQTLCDVLDIKDVPLTLDGCKQIVASLRVNLCDVVDSPVLHTQVRFFRSRTALSRYTRDEEKFFPLESPHAGGILKYLLQHFPNRTNVPRPDSKSPE</sequence>
<dbReference type="Proteomes" id="UP000383932">
    <property type="component" value="Unassembled WGS sequence"/>
</dbReference>
<name>A0A5N5QLR8_9AGAM</name>
<dbReference type="PANTHER" id="PTHR38846">
    <property type="entry name" value="C3H1-TYPE DOMAIN-CONTAINING PROTEIN"/>
    <property type="match status" value="1"/>
</dbReference>
<dbReference type="AlphaFoldDB" id="A0A5N5QLR8"/>
<keyword evidence="2" id="KW-1185">Reference proteome</keyword>